<protein>
    <recommendedName>
        <fullName evidence="3">F-box domain-containing protein</fullName>
    </recommendedName>
</protein>
<dbReference type="AlphaFoldDB" id="A0A4S8M5W3"/>
<sequence>MISSCPLEIQKQIIQELSPIDRFHYSLANKRANADVSAFNRYTFRIRRLLLRYFDTILDVAQFRFLQHQTGMLISGSAALQFFDDTVYPESDLDLYVNVGKAQPVMEFLVERGFTFQPGKKQSGNWEQALNDEAQDEWDGYPVTKDIVGVFNFVNRGKIVQIITSRQSPMGVVLKFHSTCVMNVISHSHAYSLYPHETFVDRVSVCTRWDKCGDIINPACDKYFHRGWKTVALPSAKAYFRPNSIYQNRARFVGDSGCW</sequence>
<dbReference type="OrthoDB" id="3041043at2759"/>
<gene>
    <name evidence="1" type="ORF">K435DRAFT_889001</name>
</gene>
<feature type="non-terminal residue" evidence="1">
    <location>
        <position position="259"/>
    </location>
</feature>
<evidence type="ECO:0000313" key="2">
    <source>
        <dbReference type="Proteomes" id="UP000297245"/>
    </source>
</evidence>
<dbReference type="EMBL" id="ML179156">
    <property type="protein sequence ID" value="THU97391.1"/>
    <property type="molecule type" value="Genomic_DNA"/>
</dbReference>
<dbReference type="Proteomes" id="UP000297245">
    <property type="component" value="Unassembled WGS sequence"/>
</dbReference>
<name>A0A4S8M5W3_DENBC</name>
<evidence type="ECO:0008006" key="3">
    <source>
        <dbReference type="Google" id="ProtNLM"/>
    </source>
</evidence>
<reference evidence="1 2" key="1">
    <citation type="journal article" date="2019" name="Nat. Ecol. Evol.">
        <title>Megaphylogeny resolves global patterns of mushroom evolution.</title>
        <authorList>
            <person name="Varga T."/>
            <person name="Krizsan K."/>
            <person name="Foldi C."/>
            <person name="Dima B."/>
            <person name="Sanchez-Garcia M."/>
            <person name="Sanchez-Ramirez S."/>
            <person name="Szollosi G.J."/>
            <person name="Szarkandi J.G."/>
            <person name="Papp V."/>
            <person name="Albert L."/>
            <person name="Andreopoulos W."/>
            <person name="Angelini C."/>
            <person name="Antonin V."/>
            <person name="Barry K.W."/>
            <person name="Bougher N.L."/>
            <person name="Buchanan P."/>
            <person name="Buyck B."/>
            <person name="Bense V."/>
            <person name="Catcheside P."/>
            <person name="Chovatia M."/>
            <person name="Cooper J."/>
            <person name="Damon W."/>
            <person name="Desjardin D."/>
            <person name="Finy P."/>
            <person name="Geml J."/>
            <person name="Haridas S."/>
            <person name="Hughes K."/>
            <person name="Justo A."/>
            <person name="Karasinski D."/>
            <person name="Kautmanova I."/>
            <person name="Kiss B."/>
            <person name="Kocsube S."/>
            <person name="Kotiranta H."/>
            <person name="LaButti K.M."/>
            <person name="Lechner B.E."/>
            <person name="Liimatainen K."/>
            <person name="Lipzen A."/>
            <person name="Lukacs Z."/>
            <person name="Mihaltcheva S."/>
            <person name="Morgado L.N."/>
            <person name="Niskanen T."/>
            <person name="Noordeloos M.E."/>
            <person name="Ohm R.A."/>
            <person name="Ortiz-Santana B."/>
            <person name="Ovrebo C."/>
            <person name="Racz N."/>
            <person name="Riley R."/>
            <person name="Savchenko A."/>
            <person name="Shiryaev A."/>
            <person name="Soop K."/>
            <person name="Spirin V."/>
            <person name="Szebenyi C."/>
            <person name="Tomsovsky M."/>
            <person name="Tulloss R.E."/>
            <person name="Uehling J."/>
            <person name="Grigoriev I.V."/>
            <person name="Vagvolgyi C."/>
            <person name="Papp T."/>
            <person name="Martin F.M."/>
            <person name="Miettinen O."/>
            <person name="Hibbett D.S."/>
            <person name="Nagy L.G."/>
        </authorList>
    </citation>
    <scope>NUCLEOTIDE SEQUENCE [LARGE SCALE GENOMIC DNA]</scope>
    <source>
        <strain evidence="1 2">CBS 962.96</strain>
    </source>
</reference>
<proteinExistence type="predicted"/>
<evidence type="ECO:0000313" key="1">
    <source>
        <dbReference type="EMBL" id="THU97391.1"/>
    </source>
</evidence>
<keyword evidence="2" id="KW-1185">Reference proteome</keyword>
<accession>A0A4S8M5W3</accession>
<organism evidence="1 2">
    <name type="scientific">Dendrothele bispora (strain CBS 962.96)</name>
    <dbReference type="NCBI Taxonomy" id="1314807"/>
    <lineage>
        <taxon>Eukaryota</taxon>
        <taxon>Fungi</taxon>
        <taxon>Dikarya</taxon>
        <taxon>Basidiomycota</taxon>
        <taxon>Agaricomycotina</taxon>
        <taxon>Agaricomycetes</taxon>
        <taxon>Agaricomycetidae</taxon>
        <taxon>Agaricales</taxon>
        <taxon>Agaricales incertae sedis</taxon>
        <taxon>Dendrothele</taxon>
    </lineage>
</organism>